<comment type="caution">
    <text evidence="2">The sequence shown here is derived from an EMBL/GenBank/DDBJ whole genome shotgun (WGS) entry which is preliminary data.</text>
</comment>
<dbReference type="InterPro" id="IPR052042">
    <property type="entry name" value="Tail_sheath_structural"/>
</dbReference>
<dbReference type="PANTHER" id="PTHR35861">
    <property type="match status" value="1"/>
</dbReference>
<name>A0ABT5SUQ8_9PSEU</name>
<proteinExistence type="predicted"/>
<dbReference type="Proteomes" id="UP001300763">
    <property type="component" value="Unassembled WGS sequence"/>
</dbReference>
<reference evidence="2 3" key="1">
    <citation type="submission" date="2023-02" db="EMBL/GenBank/DDBJ databases">
        <title>Genome sequencing required for Actinomycetospora new species description.</title>
        <authorList>
            <person name="Saimee Y."/>
            <person name="Duangmal K."/>
        </authorList>
    </citation>
    <scope>NUCLEOTIDE SEQUENCE [LARGE SCALE GENOMIC DNA]</scope>
    <source>
        <strain evidence="2 3">DW7H6</strain>
    </source>
</reference>
<dbReference type="EMBL" id="JAQZAO010000003">
    <property type="protein sequence ID" value="MDD7965478.1"/>
    <property type="molecule type" value="Genomic_DNA"/>
</dbReference>
<organism evidence="2 3">
    <name type="scientific">Actinomycetospora lemnae</name>
    <dbReference type="NCBI Taxonomy" id="3019891"/>
    <lineage>
        <taxon>Bacteria</taxon>
        <taxon>Bacillati</taxon>
        <taxon>Actinomycetota</taxon>
        <taxon>Actinomycetes</taxon>
        <taxon>Pseudonocardiales</taxon>
        <taxon>Pseudonocardiaceae</taxon>
        <taxon>Actinomycetospora</taxon>
    </lineage>
</organism>
<accession>A0ABT5SUQ8</accession>
<keyword evidence="3" id="KW-1185">Reference proteome</keyword>
<evidence type="ECO:0000256" key="1">
    <source>
        <dbReference type="SAM" id="MobiDB-lite"/>
    </source>
</evidence>
<dbReference type="RefSeq" id="WP_274200019.1">
    <property type="nucleotide sequence ID" value="NZ_JAQZAO010000003.1"/>
</dbReference>
<feature type="region of interest" description="Disordered" evidence="1">
    <location>
        <begin position="199"/>
        <end position="229"/>
    </location>
</feature>
<protein>
    <submittedName>
        <fullName evidence="2">Uncharacterized protein</fullName>
    </submittedName>
</protein>
<evidence type="ECO:0000313" key="3">
    <source>
        <dbReference type="Proteomes" id="UP001300763"/>
    </source>
</evidence>
<gene>
    <name evidence="2" type="ORF">PGB27_08950</name>
</gene>
<dbReference type="Gene3D" id="3.40.50.11780">
    <property type="match status" value="1"/>
</dbReference>
<evidence type="ECO:0000313" key="2">
    <source>
        <dbReference type="EMBL" id="MDD7965478.1"/>
    </source>
</evidence>
<sequence length="229" mass="24927">MPEYLTPGVYVEETSFRSRPVQGVPTATFGMAGRTEYGPVPYNLPGDRLSMLPEPTLVTSITEYERAFGGLLVDGTTCRLAHAARAFFANGGRRLYVSRVFAPTMTTGANPQLDVAATFASLPIPARGTPMAVWRARWPGVAGRRIQVATGFRRSGNVIVGGSSAVFARGRRWRCCRPRRPAPTTGRCRWHRPSGWWAGTSRGRWASSGQAAPSPRCPPTCRGSTSRSR</sequence>
<dbReference type="PANTHER" id="PTHR35861:SF1">
    <property type="entry name" value="PHAGE TAIL SHEATH PROTEIN"/>
    <property type="match status" value="1"/>
</dbReference>